<dbReference type="PANTHER" id="PTHR13369">
    <property type="match status" value="1"/>
</dbReference>
<dbReference type="GO" id="GO:0005737">
    <property type="term" value="C:cytoplasm"/>
    <property type="evidence" value="ECO:0007669"/>
    <property type="project" value="TreeGrafter"/>
</dbReference>
<proteinExistence type="predicted"/>
<dbReference type="GO" id="GO:0032259">
    <property type="term" value="P:methylation"/>
    <property type="evidence" value="ECO:0007669"/>
    <property type="project" value="UniProtKB-KW"/>
</dbReference>
<dbReference type="InterPro" id="IPR025714">
    <property type="entry name" value="Methyltranfer_dom"/>
</dbReference>
<organism evidence="2 3">
    <name type="scientific">Dethiosulfatibacter aminovorans DSM 17477</name>
    <dbReference type="NCBI Taxonomy" id="1121476"/>
    <lineage>
        <taxon>Bacteria</taxon>
        <taxon>Bacillati</taxon>
        <taxon>Bacillota</taxon>
        <taxon>Tissierellia</taxon>
        <taxon>Dethiosulfatibacter</taxon>
    </lineage>
</organism>
<gene>
    <name evidence="2" type="ORF">SAMN02745751_02505</name>
</gene>
<dbReference type="STRING" id="1121476.SAMN02745751_02505"/>
<dbReference type="AlphaFoldDB" id="A0A1M6J5B5"/>
<evidence type="ECO:0000259" key="1">
    <source>
        <dbReference type="Pfam" id="PF13679"/>
    </source>
</evidence>
<feature type="domain" description="Methyltransferase" evidence="1">
    <location>
        <begin position="152"/>
        <end position="286"/>
    </location>
</feature>
<dbReference type="Gene3D" id="3.40.50.150">
    <property type="entry name" value="Vaccinia Virus protein VP39"/>
    <property type="match status" value="1"/>
</dbReference>
<keyword evidence="2" id="KW-0808">Transferase</keyword>
<dbReference type="CDD" id="cd02440">
    <property type="entry name" value="AdoMet_MTases"/>
    <property type="match status" value="1"/>
</dbReference>
<keyword evidence="3" id="KW-1185">Reference proteome</keyword>
<dbReference type="Proteomes" id="UP000184052">
    <property type="component" value="Unassembled WGS sequence"/>
</dbReference>
<name>A0A1M6J5B5_9FIRM</name>
<sequence length="387" mass="45252">MELNQFIEDIIRGNSLVNMVVSNYRRKQNECKRINIKPVTIKDEYLLQFESIVSNKAFHENLEADEAIEKLTKTLTEDFKNIFIRTEFHEYQCMVSKKGKLTCKKRDAGKVCLDLSHNRKKEYIIPDNEKCDFLMELGVMDENGKVYKKKYDKFRQINKFLEIVDGTIDGEKFEEKLRIVDFGCGKAYLTFGLYYYFNNILKKDVEIIGLDLKDDVIDFCNKTSKNIGYEKLEFIKGDISDFNAQSNIDMIVTLHACNNATDAALVKAVKWDVDYILSVPCCQHEFFSKIENDSLLPMIEHGLIKERLSSLVTDTLRTLYLNNEGYEVKLVEFVAMEHTPKNIMIKGIKKGQDVITAKMKYNEFKKFWNLDDLFIEKYHNEEIGNDY</sequence>
<protein>
    <submittedName>
        <fullName evidence="2">Methyltransferase domain-containing protein</fullName>
    </submittedName>
</protein>
<keyword evidence="2" id="KW-0489">Methyltransferase</keyword>
<evidence type="ECO:0000313" key="3">
    <source>
        <dbReference type="Proteomes" id="UP000184052"/>
    </source>
</evidence>
<dbReference type="PANTHER" id="PTHR13369:SF3">
    <property type="entry name" value="METHYLTRANSFERASE DOMAIN-CONTAINING PROTEIN"/>
    <property type="match status" value="1"/>
</dbReference>
<dbReference type="Pfam" id="PF13679">
    <property type="entry name" value="Methyltransf_32"/>
    <property type="match status" value="1"/>
</dbReference>
<reference evidence="2 3" key="1">
    <citation type="submission" date="2016-11" db="EMBL/GenBank/DDBJ databases">
        <authorList>
            <person name="Jaros S."/>
            <person name="Januszkiewicz K."/>
            <person name="Wedrychowicz H."/>
        </authorList>
    </citation>
    <scope>NUCLEOTIDE SEQUENCE [LARGE SCALE GENOMIC DNA]</scope>
    <source>
        <strain evidence="2 3">DSM 17477</strain>
    </source>
</reference>
<accession>A0A1M6J5B5</accession>
<evidence type="ECO:0000313" key="2">
    <source>
        <dbReference type="EMBL" id="SHJ41831.1"/>
    </source>
</evidence>
<dbReference type="GO" id="GO:0008168">
    <property type="term" value="F:methyltransferase activity"/>
    <property type="evidence" value="ECO:0007669"/>
    <property type="project" value="UniProtKB-KW"/>
</dbReference>
<dbReference type="EMBL" id="FQZL01000020">
    <property type="protein sequence ID" value="SHJ41831.1"/>
    <property type="molecule type" value="Genomic_DNA"/>
</dbReference>
<dbReference type="OrthoDB" id="5502211at2"/>
<dbReference type="InterPro" id="IPR029063">
    <property type="entry name" value="SAM-dependent_MTases_sf"/>
</dbReference>
<dbReference type="SUPFAM" id="SSF53335">
    <property type="entry name" value="S-adenosyl-L-methionine-dependent methyltransferases"/>
    <property type="match status" value="1"/>
</dbReference>
<dbReference type="RefSeq" id="WP_073049922.1">
    <property type="nucleotide sequence ID" value="NZ_FQZL01000020.1"/>
</dbReference>